<proteinExistence type="predicted"/>
<comment type="caution">
    <text evidence="2">The sequence shown here is derived from an EMBL/GenBank/DDBJ whole genome shotgun (WGS) entry which is preliminary data.</text>
</comment>
<protein>
    <submittedName>
        <fullName evidence="2">NERD domain-containing protein</fullName>
    </submittedName>
</protein>
<organism evidence="2 3">
    <name type="scientific">Neobacillus notoginsengisoli</name>
    <dbReference type="NCBI Taxonomy" id="1578198"/>
    <lineage>
        <taxon>Bacteria</taxon>
        <taxon>Bacillati</taxon>
        <taxon>Bacillota</taxon>
        <taxon>Bacilli</taxon>
        <taxon>Bacillales</taxon>
        <taxon>Bacillaceae</taxon>
        <taxon>Neobacillus</taxon>
    </lineage>
</organism>
<dbReference type="AlphaFoldDB" id="A0A417YR16"/>
<dbReference type="PROSITE" id="PS50965">
    <property type="entry name" value="NERD"/>
    <property type="match status" value="1"/>
</dbReference>
<sequence length="331" mass="38857">MKLKERTVPHRVLQGEALLRNLSPQSSFYPLVENDLSKRKAGYWGETQLDYYLRLLPHEGYYILNDLRLPFKDDFFQIDCLILTTRYCLVIESKNMKGTLFFDSKFDQLIRVQEDNSEEVFEDPIVQAKNIILKLSFLLKEHYPDLPFNYLISIASTKTKLTSDTDKIDRVCHASAIVHKLFELEKQYTKDVLTPHQITNICKQFLKIHTPNLKSILKVFGIARNKLLKGIYCPCCNQQMVFFRGKWICGHCKHISKDAHIQKTMDYFLLVRPYISNQELRELLGIPTRRAARRILLGSQLPYIGERRGRIYLSPSFPQKKTEKEENIHEI</sequence>
<evidence type="ECO:0000259" key="1">
    <source>
        <dbReference type="PROSITE" id="PS50965"/>
    </source>
</evidence>
<dbReference type="RefSeq" id="WP_118922225.1">
    <property type="nucleotide sequence ID" value="NZ_QWEG01000010.1"/>
</dbReference>
<dbReference type="InterPro" id="IPR011528">
    <property type="entry name" value="NERD"/>
</dbReference>
<name>A0A417YR16_9BACI</name>
<keyword evidence="3" id="KW-1185">Reference proteome</keyword>
<reference evidence="2 3" key="1">
    <citation type="journal article" date="2017" name="Int. J. Syst. Evol. Microbiol.">
        <title>Bacillus notoginsengisoli sp. nov., a novel bacterium isolated from the rhizosphere of Panax notoginseng.</title>
        <authorList>
            <person name="Zhang M.Y."/>
            <person name="Cheng J."/>
            <person name="Cai Y."/>
            <person name="Zhang T.Y."/>
            <person name="Wu Y.Y."/>
            <person name="Manikprabhu D."/>
            <person name="Li W.J."/>
            <person name="Zhang Y.X."/>
        </authorList>
    </citation>
    <scope>NUCLEOTIDE SEQUENCE [LARGE SCALE GENOMIC DNA]</scope>
    <source>
        <strain evidence="2 3">JCM 30743</strain>
    </source>
</reference>
<dbReference type="Proteomes" id="UP000284416">
    <property type="component" value="Unassembled WGS sequence"/>
</dbReference>
<dbReference type="EMBL" id="QWEG01000010">
    <property type="protein sequence ID" value="RHW37285.1"/>
    <property type="molecule type" value="Genomic_DNA"/>
</dbReference>
<evidence type="ECO:0000313" key="3">
    <source>
        <dbReference type="Proteomes" id="UP000284416"/>
    </source>
</evidence>
<dbReference type="Pfam" id="PF08378">
    <property type="entry name" value="NERD"/>
    <property type="match status" value="1"/>
</dbReference>
<evidence type="ECO:0000313" key="2">
    <source>
        <dbReference type="EMBL" id="RHW37285.1"/>
    </source>
</evidence>
<feature type="domain" description="NERD" evidence="1">
    <location>
        <begin position="41"/>
        <end position="158"/>
    </location>
</feature>
<gene>
    <name evidence="2" type="ORF">D1B31_16080</name>
</gene>
<dbReference type="OrthoDB" id="569879at2"/>
<accession>A0A417YR16</accession>